<reference evidence="2" key="1">
    <citation type="journal article" date="2019" name="Int. J. Syst. Evol. Microbiol.">
        <title>The Global Catalogue of Microorganisms (GCM) 10K type strain sequencing project: providing services to taxonomists for standard genome sequencing and annotation.</title>
        <authorList>
            <consortium name="The Broad Institute Genomics Platform"/>
            <consortium name="The Broad Institute Genome Sequencing Center for Infectious Disease"/>
            <person name="Wu L."/>
            <person name="Ma J."/>
        </authorList>
    </citation>
    <scope>NUCLEOTIDE SEQUENCE [LARGE SCALE GENOMIC DNA]</scope>
    <source>
        <strain evidence="2">KCTC 42805</strain>
    </source>
</reference>
<comment type="caution">
    <text evidence="1">The sequence shown here is derived from an EMBL/GenBank/DDBJ whole genome shotgun (WGS) entry which is preliminary data.</text>
</comment>
<dbReference type="EMBL" id="JBHULN010000003">
    <property type="protein sequence ID" value="MFD2570229.1"/>
    <property type="molecule type" value="Genomic_DNA"/>
</dbReference>
<sequence>MRLLTCLILAVLLGCQSEKFTQGPEQEILAVITGNSLPVDGCEESVRIDSVNNGATSTVRYKPTASSLPILQGALNSVPADQRYAAEIPVLIRFYKTGRQVELECGWGSRPKVDEIEILKITQR</sequence>
<dbReference type="PROSITE" id="PS51257">
    <property type="entry name" value="PROKAR_LIPOPROTEIN"/>
    <property type="match status" value="1"/>
</dbReference>
<protein>
    <recommendedName>
        <fullName evidence="3">Lipoprotein</fullName>
    </recommendedName>
</protein>
<evidence type="ECO:0000313" key="1">
    <source>
        <dbReference type="EMBL" id="MFD2570229.1"/>
    </source>
</evidence>
<organism evidence="1 2">
    <name type="scientific">Spirosoma soli</name>
    <dbReference type="NCBI Taxonomy" id="1770529"/>
    <lineage>
        <taxon>Bacteria</taxon>
        <taxon>Pseudomonadati</taxon>
        <taxon>Bacteroidota</taxon>
        <taxon>Cytophagia</taxon>
        <taxon>Cytophagales</taxon>
        <taxon>Cytophagaceae</taxon>
        <taxon>Spirosoma</taxon>
    </lineage>
</organism>
<proteinExistence type="predicted"/>
<name>A0ABW5M102_9BACT</name>
<evidence type="ECO:0000313" key="2">
    <source>
        <dbReference type="Proteomes" id="UP001597469"/>
    </source>
</evidence>
<dbReference type="Proteomes" id="UP001597469">
    <property type="component" value="Unassembled WGS sequence"/>
</dbReference>
<evidence type="ECO:0008006" key="3">
    <source>
        <dbReference type="Google" id="ProtNLM"/>
    </source>
</evidence>
<gene>
    <name evidence="1" type="ORF">ACFSUS_06255</name>
</gene>
<keyword evidence="2" id="KW-1185">Reference proteome</keyword>
<accession>A0ABW5M102</accession>
<dbReference type="RefSeq" id="WP_381520648.1">
    <property type="nucleotide sequence ID" value="NZ_JBHULN010000003.1"/>
</dbReference>